<evidence type="ECO:0008006" key="4">
    <source>
        <dbReference type="Google" id="ProtNLM"/>
    </source>
</evidence>
<protein>
    <recommendedName>
        <fullName evidence="4">Cation/H+ exchanger domain-containing protein</fullName>
    </recommendedName>
</protein>
<feature type="transmembrane region" description="Helical" evidence="1">
    <location>
        <begin position="6"/>
        <end position="27"/>
    </location>
</feature>
<feature type="transmembrane region" description="Helical" evidence="1">
    <location>
        <begin position="39"/>
        <end position="56"/>
    </location>
</feature>
<dbReference type="AlphaFoldDB" id="A0A2H0YRK3"/>
<evidence type="ECO:0000313" key="3">
    <source>
        <dbReference type="Proteomes" id="UP000228711"/>
    </source>
</evidence>
<evidence type="ECO:0000313" key="2">
    <source>
        <dbReference type="EMBL" id="PIS41131.1"/>
    </source>
</evidence>
<keyword evidence="1" id="KW-1133">Transmembrane helix</keyword>
<dbReference type="Gene3D" id="1.20.1530.20">
    <property type="match status" value="1"/>
</dbReference>
<keyword evidence="1" id="KW-0812">Transmembrane</keyword>
<proteinExistence type="predicted"/>
<reference evidence="3" key="1">
    <citation type="submission" date="2017-09" db="EMBL/GenBank/DDBJ databases">
        <title>Depth-based differentiation of microbial function through sediment-hosted aquifers and enrichment of novel symbionts in the deep terrestrial subsurface.</title>
        <authorList>
            <person name="Probst A.J."/>
            <person name="Ladd B."/>
            <person name="Jarett J.K."/>
            <person name="Geller-Mcgrath D.E."/>
            <person name="Sieber C.M.K."/>
            <person name="Emerson J.B."/>
            <person name="Anantharaman K."/>
            <person name="Thomas B.C."/>
            <person name="Malmstrom R."/>
            <person name="Stieglmeier M."/>
            <person name="Klingl A."/>
            <person name="Woyke T."/>
            <person name="Ryan C.M."/>
            <person name="Banfield J.F."/>
        </authorList>
    </citation>
    <scope>NUCLEOTIDE SEQUENCE [LARGE SCALE GENOMIC DNA]</scope>
</reference>
<comment type="caution">
    <text evidence="2">The sequence shown here is derived from an EMBL/GenBank/DDBJ whole genome shotgun (WGS) entry which is preliminary data.</text>
</comment>
<sequence>MSPAELAHLTLQLAILLLGAKLFGVLFKKLKQPEALGELLGGMVVGPFALGAISFSRNRKVVSNCKSYWRACVDVSDFI</sequence>
<dbReference type="EMBL" id="PEXV01000152">
    <property type="protein sequence ID" value="PIS41131.1"/>
    <property type="molecule type" value="Genomic_DNA"/>
</dbReference>
<name>A0A2H0YRK3_9BACT</name>
<dbReference type="Proteomes" id="UP000228711">
    <property type="component" value="Unassembled WGS sequence"/>
</dbReference>
<gene>
    <name evidence="2" type="ORF">COT25_04760</name>
</gene>
<organism evidence="2 3">
    <name type="scientific">Candidatus Kerfeldbacteria bacterium CG08_land_8_20_14_0_20_42_7</name>
    <dbReference type="NCBI Taxonomy" id="2014245"/>
    <lineage>
        <taxon>Bacteria</taxon>
        <taxon>Candidatus Kerfeldiibacteriota</taxon>
    </lineage>
</organism>
<keyword evidence="1" id="KW-0472">Membrane</keyword>
<evidence type="ECO:0000256" key="1">
    <source>
        <dbReference type="SAM" id="Phobius"/>
    </source>
</evidence>
<accession>A0A2H0YRK3</accession>
<dbReference type="InterPro" id="IPR038770">
    <property type="entry name" value="Na+/solute_symporter_sf"/>
</dbReference>